<dbReference type="GO" id="GO:0016616">
    <property type="term" value="F:oxidoreductase activity, acting on the CH-OH group of donors, NAD or NADP as acceptor"/>
    <property type="evidence" value="ECO:0007669"/>
    <property type="project" value="InterPro"/>
</dbReference>
<reference evidence="4 5" key="1">
    <citation type="submission" date="2023-11" db="EMBL/GenBank/DDBJ databases">
        <title>An acidophilic fungus is an integral part of prey digestion in a carnivorous sundew plant.</title>
        <authorList>
            <person name="Tsai I.J."/>
        </authorList>
    </citation>
    <scope>NUCLEOTIDE SEQUENCE [LARGE SCALE GENOMIC DNA]</scope>
    <source>
        <strain evidence="4">169a</strain>
    </source>
</reference>
<feature type="domain" description="3-beta hydroxysteroid dehydrogenase/isomerase" evidence="3">
    <location>
        <begin position="11"/>
        <end position="283"/>
    </location>
</feature>
<dbReference type="EMBL" id="CP138584">
    <property type="protein sequence ID" value="WPH01139.1"/>
    <property type="molecule type" value="Genomic_DNA"/>
</dbReference>
<evidence type="ECO:0000256" key="1">
    <source>
        <dbReference type="ARBA" id="ARBA00009219"/>
    </source>
</evidence>
<dbReference type="InterPro" id="IPR002225">
    <property type="entry name" value="3Beta_OHSteriod_DH/Estase"/>
</dbReference>
<evidence type="ECO:0000256" key="2">
    <source>
        <dbReference type="ARBA" id="ARBA00023002"/>
    </source>
</evidence>
<dbReference type="PANTHER" id="PTHR43245:SF51">
    <property type="entry name" value="SHORT CHAIN DEHYDROGENASE_REDUCTASE FAMILY 42E, MEMBER 2"/>
    <property type="match status" value="1"/>
</dbReference>
<gene>
    <name evidence="4" type="ORF">R9X50_00397400</name>
</gene>
<dbReference type="AlphaFoldDB" id="A0AAQ3R7Y4"/>
<dbReference type="Pfam" id="PF01073">
    <property type="entry name" value="3Beta_HSD"/>
    <property type="match status" value="1"/>
</dbReference>
<proteinExistence type="inferred from homology"/>
<name>A0AAQ3R7Y4_9PEZI</name>
<evidence type="ECO:0000259" key="3">
    <source>
        <dbReference type="Pfam" id="PF01073"/>
    </source>
</evidence>
<dbReference type="InterPro" id="IPR036291">
    <property type="entry name" value="NAD(P)-bd_dom_sf"/>
</dbReference>
<organism evidence="4 5">
    <name type="scientific">Acrodontium crateriforme</name>
    <dbReference type="NCBI Taxonomy" id="150365"/>
    <lineage>
        <taxon>Eukaryota</taxon>
        <taxon>Fungi</taxon>
        <taxon>Dikarya</taxon>
        <taxon>Ascomycota</taxon>
        <taxon>Pezizomycotina</taxon>
        <taxon>Dothideomycetes</taxon>
        <taxon>Dothideomycetidae</taxon>
        <taxon>Mycosphaerellales</taxon>
        <taxon>Teratosphaeriaceae</taxon>
        <taxon>Acrodontium</taxon>
    </lineage>
</organism>
<protein>
    <recommendedName>
        <fullName evidence="3">3-beta hydroxysteroid dehydrogenase/isomerase domain-containing protein</fullName>
    </recommendedName>
</protein>
<evidence type="ECO:0000313" key="4">
    <source>
        <dbReference type="EMBL" id="WPH01139.1"/>
    </source>
</evidence>
<dbReference type="SUPFAM" id="SSF51735">
    <property type="entry name" value="NAD(P)-binding Rossmann-fold domains"/>
    <property type="match status" value="1"/>
</dbReference>
<dbReference type="GO" id="GO:0006694">
    <property type="term" value="P:steroid biosynthetic process"/>
    <property type="evidence" value="ECO:0007669"/>
    <property type="project" value="InterPro"/>
</dbReference>
<keyword evidence="5" id="KW-1185">Reference proteome</keyword>
<dbReference type="PANTHER" id="PTHR43245">
    <property type="entry name" value="BIFUNCTIONAL POLYMYXIN RESISTANCE PROTEIN ARNA"/>
    <property type="match status" value="1"/>
</dbReference>
<dbReference type="Gene3D" id="3.40.50.720">
    <property type="entry name" value="NAD(P)-binding Rossmann-like Domain"/>
    <property type="match status" value="1"/>
</dbReference>
<dbReference type="Proteomes" id="UP001303373">
    <property type="component" value="Chromosome 5"/>
</dbReference>
<comment type="similarity">
    <text evidence="1">Belongs to the 3-beta-HSD family.</text>
</comment>
<evidence type="ECO:0000313" key="5">
    <source>
        <dbReference type="Proteomes" id="UP001303373"/>
    </source>
</evidence>
<accession>A0AAQ3R7Y4</accession>
<keyword evidence="2" id="KW-0560">Oxidoreductase</keyword>
<sequence length="362" mass="40720">MTNIESPFKVLITGGAGYIGSRLAATLIERHPSWQISILDLVLPIGRTLHEKLHHIFQADVTSTESVSHVFVDYCPDLIIHSAGIVPSRKKRYSTDPKDWNLVKAVNYDGTRHIVDAALQAGCKKLVFTSSCTVTVDDLDHDYFFMNETVPLGYAHLHYGKSKTMAEEYVLSPEVAERGLIACALRPCTIIGEGDRAVISVFYDLIAKGETNFIVGDGNNLYDFMYIDNAVMAHVLAAENLLTTQTAAGQAFFISNEEPVYFWDFLAYVWAQFDHHPSFRVKIPTNLAWAAGWMLEWWTWWTRTAPTLDRGSVKDGIRTQYSDNQKARRILGYKPVIGTAEAVRRTCEDYKIYLASQAKGKP</sequence>
<dbReference type="InterPro" id="IPR050177">
    <property type="entry name" value="Lipid_A_modif_metabolic_enz"/>
</dbReference>